<keyword evidence="2" id="KW-0614">Plasmid</keyword>
<sequence>MPPEPSERASTPQSVLQAVFKPVRLAKRSHGYRLDGKRFTPDLNKKFDAQQMFIVDDEQVVRQTTNDIEKTWYPTYDDYFWGDIWLDGDILEWPDPDPSFTDMIRLFDDCYSRRIASHPQYVWNRTAEKTLYSYYVHNRKEKPSCSPEGIRELTHSILDILIDRPPNAKVIMKASGWKTMEYYPKDLQRVKRHHGHHEYFMTLLPCTPNEGEQATPTVKGQHLPHKRNIYLNVTAPRLAEVVRLLTGLLDNPEILGKIYVRELVIAPLKNISSRTDTITVKVGSEEGFIAVKAYLQACLGGKQGTFVDDRLPMTDPICPGMSWGQDPQLEDVWDMDESMMRRLGRFLDRVALMISDHKRKKSWFNTKATAWELLEWHHHTIQLQVAQGPAHPEKIKYWQLESLGQLSETLKGPVLANEIKAWFRHAYRYSAKYGDENRSFIGLRARALASVMTDSFSDKKYSISAFLRRLSKDEGIDIFHPHLNTSAPVFRDSDDTLVIDTQTISEENASQDLSSPLAMALPEDASKVSEEGVATSLSKVYIRELKGRPRQVIRASKIEHEQWARANSEQCSAKKELEDELEEL</sequence>
<keyword evidence="3" id="KW-1185">Reference proteome</keyword>
<dbReference type="Proteomes" id="UP001348817">
    <property type="component" value="Plasmid pFA2"/>
</dbReference>
<protein>
    <submittedName>
        <fullName evidence="2">Uncharacterized protein</fullName>
    </submittedName>
</protein>
<evidence type="ECO:0000313" key="2">
    <source>
        <dbReference type="EMBL" id="BDD11839.1"/>
    </source>
</evidence>
<evidence type="ECO:0000313" key="3">
    <source>
        <dbReference type="Proteomes" id="UP001348817"/>
    </source>
</evidence>
<dbReference type="KEGG" id="fax:FUAX_42710"/>
<geneLocation type="plasmid" evidence="2 3">
    <name>pFA2</name>
</geneLocation>
<dbReference type="EMBL" id="AP025316">
    <property type="protein sequence ID" value="BDD11839.1"/>
    <property type="molecule type" value="Genomic_DNA"/>
</dbReference>
<proteinExistence type="predicted"/>
<dbReference type="AlphaFoldDB" id="A0AAU9DB71"/>
<name>A0AAU9DB71_9BACT</name>
<organism evidence="2 3">
    <name type="scientific">Fulvitalea axinellae</name>
    <dbReference type="NCBI Taxonomy" id="1182444"/>
    <lineage>
        <taxon>Bacteria</taxon>
        <taxon>Pseudomonadati</taxon>
        <taxon>Bacteroidota</taxon>
        <taxon>Cytophagia</taxon>
        <taxon>Cytophagales</taxon>
        <taxon>Persicobacteraceae</taxon>
        <taxon>Fulvitalea</taxon>
    </lineage>
</organism>
<accession>A0AAU9DB71</accession>
<feature type="region of interest" description="Disordered" evidence="1">
    <location>
        <begin position="564"/>
        <end position="584"/>
    </location>
</feature>
<reference evidence="2 3" key="1">
    <citation type="submission" date="2021-12" db="EMBL/GenBank/DDBJ databases">
        <title>Genome sequencing of bacteria with rrn-lacking chromosome and rrn-plasmid.</title>
        <authorList>
            <person name="Anda M."/>
            <person name="Iwasaki W."/>
        </authorList>
    </citation>
    <scope>NUCLEOTIDE SEQUENCE [LARGE SCALE GENOMIC DNA]</scope>
    <source>
        <strain evidence="2 3">DSM 100852</strain>
        <plasmid evidence="2 3">pFA2</plasmid>
    </source>
</reference>
<gene>
    <name evidence="2" type="ORF">FUAX_42710</name>
</gene>
<evidence type="ECO:0000256" key="1">
    <source>
        <dbReference type="SAM" id="MobiDB-lite"/>
    </source>
</evidence>